<dbReference type="CDD" id="cd01948">
    <property type="entry name" value="EAL"/>
    <property type="match status" value="1"/>
</dbReference>
<reference evidence="3 4" key="1">
    <citation type="journal article" date="2013" name="Int. J. Syst. Evol. Microbiol.">
        <title>Roseomonas aerophila sp. nov., isolated from air.</title>
        <authorList>
            <person name="Kim S.J."/>
            <person name="Weon H.Y."/>
            <person name="Ahn J.H."/>
            <person name="Hong S.B."/>
            <person name="Seok S.J."/>
            <person name="Whang K.S."/>
            <person name="Kwon S.W."/>
        </authorList>
    </citation>
    <scope>NUCLEOTIDE SEQUENCE [LARGE SCALE GENOMIC DNA]</scope>
    <source>
        <strain evidence="3 4">NBRC 108923</strain>
    </source>
</reference>
<name>A0ABR7RLE9_9PROT</name>
<dbReference type="InterPro" id="IPR001633">
    <property type="entry name" value="EAL_dom"/>
</dbReference>
<accession>A0ABR7RLE9</accession>
<dbReference type="InterPro" id="IPR050706">
    <property type="entry name" value="Cyclic-di-GMP_PDE-like"/>
</dbReference>
<dbReference type="InterPro" id="IPR035919">
    <property type="entry name" value="EAL_sf"/>
</dbReference>
<dbReference type="Proteomes" id="UP000626026">
    <property type="component" value="Unassembled WGS sequence"/>
</dbReference>
<evidence type="ECO:0000313" key="3">
    <source>
        <dbReference type="EMBL" id="MBC9206962.1"/>
    </source>
</evidence>
<evidence type="ECO:0000256" key="1">
    <source>
        <dbReference type="SAM" id="MobiDB-lite"/>
    </source>
</evidence>
<dbReference type="PANTHER" id="PTHR33121">
    <property type="entry name" value="CYCLIC DI-GMP PHOSPHODIESTERASE PDEF"/>
    <property type="match status" value="1"/>
</dbReference>
<protein>
    <submittedName>
        <fullName evidence="3">EAL domain-containing protein</fullName>
    </submittedName>
</protein>
<evidence type="ECO:0000259" key="2">
    <source>
        <dbReference type="PROSITE" id="PS50883"/>
    </source>
</evidence>
<dbReference type="Gene3D" id="3.20.20.450">
    <property type="entry name" value="EAL domain"/>
    <property type="match status" value="1"/>
</dbReference>
<feature type="region of interest" description="Disordered" evidence="1">
    <location>
        <begin position="1"/>
        <end position="27"/>
    </location>
</feature>
<proteinExistence type="predicted"/>
<evidence type="ECO:0000313" key="4">
    <source>
        <dbReference type="Proteomes" id="UP000626026"/>
    </source>
</evidence>
<keyword evidence="4" id="KW-1185">Reference proteome</keyword>
<dbReference type="PROSITE" id="PS50883">
    <property type="entry name" value="EAL"/>
    <property type="match status" value="1"/>
</dbReference>
<gene>
    <name evidence="3" type="ORF">IBL26_08965</name>
</gene>
<dbReference type="Pfam" id="PF00563">
    <property type="entry name" value="EAL"/>
    <property type="match status" value="1"/>
</dbReference>
<dbReference type="PANTHER" id="PTHR33121:SF15">
    <property type="entry name" value="BLUE LIGHT- AND TEMPERATURE-REGULATED ANTIREPRESSOR BLUF"/>
    <property type="match status" value="1"/>
</dbReference>
<dbReference type="EMBL" id="JACTVA010000011">
    <property type="protein sequence ID" value="MBC9206962.1"/>
    <property type="molecule type" value="Genomic_DNA"/>
</dbReference>
<organism evidence="3 4">
    <name type="scientific">Teichococcus aerophilus</name>
    <dbReference type="NCBI Taxonomy" id="1224513"/>
    <lineage>
        <taxon>Bacteria</taxon>
        <taxon>Pseudomonadati</taxon>
        <taxon>Pseudomonadota</taxon>
        <taxon>Alphaproteobacteria</taxon>
        <taxon>Acetobacterales</taxon>
        <taxon>Roseomonadaceae</taxon>
        <taxon>Roseomonas</taxon>
    </lineage>
</organism>
<sequence>MSSVRPLDSRPALPPTTPPRQCQGCRQGEGSGIPISMAFQPILHLPGGGAPGVFAYEALVRGPEGEGAGSVLAQVNAKNRYAFDQACRVKAIELASSLGLPGTGALLSINFLPNAVYEPRACIRATLAAAARSQFPTGALMFEVTENERVEDPAHLLHILNSYRQMGFRTAIDDFGAGYSGLGLLAEFQPDVVKLDMGLVRDADTRPARATMLRHTAAMCRELGIAVVAEGVETLAELRVLQQAGVELFQGYLLARPGFEHLPKAALPPG</sequence>
<feature type="domain" description="EAL" evidence="2">
    <location>
        <begin position="18"/>
        <end position="270"/>
    </location>
</feature>
<dbReference type="SMART" id="SM00052">
    <property type="entry name" value="EAL"/>
    <property type="match status" value="1"/>
</dbReference>
<dbReference type="SUPFAM" id="SSF141868">
    <property type="entry name" value="EAL domain-like"/>
    <property type="match status" value="1"/>
</dbReference>
<comment type="caution">
    <text evidence="3">The sequence shown here is derived from an EMBL/GenBank/DDBJ whole genome shotgun (WGS) entry which is preliminary data.</text>
</comment>